<dbReference type="Pfam" id="PF00550">
    <property type="entry name" value="PP-binding"/>
    <property type="match status" value="1"/>
</dbReference>
<dbReference type="InterPro" id="IPR036736">
    <property type="entry name" value="ACP-like_sf"/>
</dbReference>
<keyword evidence="1" id="KW-0596">Phosphopantetheine</keyword>
<proteinExistence type="predicted"/>
<dbReference type="PROSITE" id="PS00012">
    <property type="entry name" value="PHOSPHOPANTETHEINE"/>
    <property type="match status" value="1"/>
</dbReference>
<evidence type="ECO:0000313" key="5">
    <source>
        <dbReference type="Proteomes" id="UP000503336"/>
    </source>
</evidence>
<dbReference type="Gene3D" id="1.10.1200.10">
    <property type="entry name" value="ACP-like"/>
    <property type="match status" value="1"/>
</dbReference>
<dbReference type="EMBL" id="CP049056">
    <property type="protein sequence ID" value="QIE54746.1"/>
    <property type="molecule type" value="Genomic_DNA"/>
</dbReference>
<reference evidence="4 5" key="1">
    <citation type="submission" date="2020-02" db="EMBL/GenBank/DDBJ databases">
        <title>complete genome sequence of Rhodobacteraceae bacterium.</title>
        <authorList>
            <person name="Park J."/>
            <person name="Kim Y.-S."/>
            <person name="Kim K.-H."/>
        </authorList>
    </citation>
    <scope>NUCLEOTIDE SEQUENCE [LARGE SCALE GENOMIC DNA]</scope>
    <source>
        <strain evidence="4 5">RR4-56</strain>
    </source>
</reference>
<dbReference type="InterPro" id="IPR006162">
    <property type="entry name" value="Ppantetheine_attach_site"/>
</dbReference>
<dbReference type="AlphaFoldDB" id="A0A7L5BWX4"/>
<dbReference type="Proteomes" id="UP000503336">
    <property type="component" value="Chromosome"/>
</dbReference>
<name>A0A7L5BWX4_9RHOB</name>
<evidence type="ECO:0000256" key="1">
    <source>
        <dbReference type="ARBA" id="ARBA00022450"/>
    </source>
</evidence>
<gene>
    <name evidence="4" type="ORF">G5B40_04390</name>
</gene>
<keyword evidence="2" id="KW-0597">Phosphoprotein</keyword>
<dbReference type="GO" id="GO:0031177">
    <property type="term" value="F:phosphopantetheine binding"/>
    <property type="evidence" value="ECO:0007669"/>
    <property type="project" value="InterPro"/>
</dbReference>
<dbReference type="RefSeq" id="WP_165095506.1">
    <property type="nucleotide sequence ID" value="NZ_CP049056.1"/>
</dbReference>
<dbReference type="KEGG" id="hdh:G5B40_04390"/>
<dbReference type="InterPro" id="IPR009081">
    <property type="entry name" value="PP-bd_ACP"/>
</dbReference>
<keyword evidence="5" id="KW-1185">Reference proteome</keyword>
<dbReference type="InterPro" id="IPR020806">
    <property type="entry name" value="PKS_PP-bd"/>
</dbReference>
<evidence type="ECO:0000256" key="2">
    <source>
        <dbReference type="ARBA" id="ARBA00022553"/>
    </source>
</evidence>
<dbReference type="PROSITE" id="PS50075">
    <property type="entry name" value="CARRIER"/>
    <property type="match status" value="1"/>
</dbReference>
<feature type="domain" description="Carrier" evidence="3">
    <location>
        <begin position="3"/>
        <end position="83"/>
    </location>
</feature>
<organism evidence="4 5">
    <name type="scientific">Pikeienuella piscinae</name>
    <dbReference type="NCBI Taxonomy" id="2748098"/>
    <lineage>
        <taxon>Bacteria</taxon>
        <taxon>Pseudomonadati</taxon>
        <taxon>Pseudomonadota</taxon>
        <taxon>Alphaproteobacteria</taxon>
        <taxon>Rhodobacterales</taxon>
        <taxon>Paracoccaceae</taxon>
        <taxon>Pikeienuella</taxon>
    </lineage>
</organism>
<dbReference type="SMART" id="SM00823">
    <property type="entry name" value="PKS_PP"/>
    <property type="match status" value="1"/>
</dbReference>
<dbReference type="SUPFAM" id="SSF47336">
    <property type="entry name" value="ACP-like"/>
    <property type="match status" value="1"/>
</dbReference>
<evidence type="ECO:0000259" key="3">
    <source>
        <dbReference type="PROSITE" id="PS50075"/>
    </source>
</evidence>
<protein>
    <submittedName>
        <fullName evidence="4">Acyl carrier protein</fullName>
    </submittedName>
</protein>
<evidence type="ECO:0000313" key="4">
    <source>
        <dbReference type="EMBL" id="QIE54746.1"/>
    </source>
</evidence>
<sequence>MTDETARKVIDIIAEQALLPSDEIRLDATPEELGLDSLALVEIVFAIEEGFDISVPFNANEPDASDFDISSVAKIVAAVKQLVAAKG</sequence>
<accession>A0A7L5BWX4</accession>